<name>A0A437RM54_9BURK</name>
<dbReference type="RefSeq" id="WP_128228117.1">
    <property type="nucleotide sequence ID" value="NZ_SACR01000002.1"/>
</dbReference>
<gene>
    <name evidence="1" type="ORF">EOE66_07960</name>
</gene>
<accession>A0A437RM54</accession>
<protein>
    <submittedName>
        <fullName evidence="1">Uncharacterized protein</fullName>
    </submittedName>
</protein>
<dbReference type="AlphaFoldDB" id="A0A437RM54"/>
<dbReference type="EMBL" id="SACR01000002">
    <property type="protein sequence ID" value="RVU47655.1"/>
    <property type="molecule type" value="Genomic_DNA"/>
</dbReference>
<reference evidence="1 2" key="1">
    <citation type="submission" date="2019-01" db="EMBL/GenBank/DDBJ databases">
        <authorList>
            <person name="Chen W.-M."/>
        </authorList>
    </citation>
    <scope>NUCLEOTIDE SEQUENCE [LARGE SCALE GENOMIC DNA]</scope>
    <source>
        <strain evidence="1 2">KYPY4</strain>
    </source>
</reference>
<keyword evidence="2" id="KW-1185">Reference proteome</keyword>
<organism evidence="1 2">
    <name type="scientific">Rubrivivax rivuli</name>
    <dbReference type="NCBI Taxonomy" id="1862385"/>
    <lineage>
        <taxon>Bacteria</taxon>
        <taxon>Pseudomonadati</taxon>
        <taxon>Pseudomonadota</taxon>
        <taxon>Betaproteobacteria</taxon>
        <taxon>Burkholderiales</taxon>
        <taxon>Sphaerotilaceae</taxon>
        <taxon>Rubrivivax</taxon>
    </lineage>
</organism>
<evidence type="ECO:0000313" key="1">
    <source>
        <dbReference type="EMBL" id="RVU47655.1"/>
    </source>
</evidence>
<dbReference type="Proteomes" id="UP000285575">
    <property type="component" value="Unassembled WGS sequence"/>
</dbReference>
<comment type="caution">
    <text evidence="1">The sequence shown here is derived from an EMBL/GenBank/DDBJ whole genome shotgun (WGS) entry which is preliminary data.</text>
</comment>
<sequence>MFLIEYPCRGAAILRRCKPIQKSSPERGQKHPSPLYWADAHFKKRSIEGGQTAKDQSFKA</sequence>
<evidence type="ECO:0000313" key="2">
    <source>
        <dbReference type="Proteomes" id="UP000285575"/>
    </source>
</evidence>
<proteinExistence type="predicted"/>